<dbReference type="GO" id="GO:0009097">
    <property type="term" value="P:isoleucine biosynthetic process"/>
    <property type="evidence" value="ECO:0007669"/>
    <property type="project" value="TreeGrafter"/>
</dbReference>
<dbReference type="SUPFAM" id="SSF53335">
    <property type="entry name" value="S-adenosyl-L-methionine-dependent methyltransferases"/>
    <property type="match status" value="1"/>
</dbReference>
<dbReference type="Pfam" id="PF05050">
    <property type="entry name" value="Methyltransf_21"/>
    <property type="match status" value="1"/>
</dbReference>
<dbReference type="EMBL" id="QXDJ01000003">
    <property type="protein sequence ID" value="RII33937.1"/>
    <property type="molecule type" value="Genomic_DNA"/>
</dbReference>
<protein>
    <submittedName>
        <fullName evidence="8">FkbM family methyltransferase</fullName>
    </submittedName>
</protein>
<proteinExistence type="inferred from homology"/>
<evidence type="ECO:0000259" key="6">
    <source>
        <dbReference type="Pfam" id="PF02776"/>
    </source>
</evidence>
<dbReference type="GO" id="GO:0032259">
    <property type="term" value="P:methylation"/>
    <property type="evidence" value="ECO:0007669"/>
    <property type="project" value="UniProtKB-KW"/>
</dbReference>
<dbReference type="InterPro" id="IPR045229">
    <property type="entry name" value="TPP_enz"/>
</dbReference>
<keyword evidence="2 3" id="KW-0786">Thiamine pyrophosphate</keyword>
<feature type="domain" description="Thiamine pyrophosphate enzyme TPP-binding" evidence="5">
    <location>
        <begin position="410"/>
        <end position="552"/>
    </location>
</feature>
<dbReference type="FunFam" id="3.40.50.970:FF:000007">
    <property type="entry name" value="Acetolactate synthase"/>
    <property type="match status" value="1"/>
</dbReference>
<evidence type="ECO:0000256" key="1">
    <source>
        <dbReference type="ARBA" id="ARBA00007812"/>
    </source>
</evidence>
<dbReference type="InterPro" id="IPR012000">
    <property type="entry name" value="Thiamin_PyroP_enz_cen_dom"/>
</dbReference>
<dbReference type="GO" id="GO:0005948">
    <property type="term" value="C:acetolactate synthase complex"/>
    <property type="evidence" value="ECO:0007669"/>
    <property type="project" value="TreeGrafter"/>
</dbReference>
<dbReference type="CDD" id="cd07035">
    <property type="entry name" value="TPP_PYR_POX_like"/>
    <property type="match status" value="1"/>
</dbReference>
<evidence type="ECO:0000259" key="4">
    <source>
        <dbReference type="Pfam" id="PF00205"/>
    </source>
</evidence>
<dbReference type="Pfam" id="PF00205">
    <property type="entry name" value="TPP_enzyme_M"/>
    <property type="match status" value="1"/>
</dbReference>
<name>A0A399IMY8_9CLOT</name>
<dbReference type="PANTHER" id="PTHR18968:SF142">
    <property type="entry name" value="ACETOLACTATE SYNTHASE"/>
    <property type="match status" value="1"/>
</dbReference>
<evidence type="ECO:0000313" key="9">
    <source>
        <dbReference type="Proteomes" id="UP000265930"/>
    </source>
</evidence>
<gene>
    <name evidence="8" type="ORF">D2A34_12165</name>
</gene>
<dbReference type="GO" id="GO:0008168">
    <property type="term" value="F:methyltransferase activity"/>
    <property type="evidence" value="ECO:0007669"/>
    <property type="project" value="UniProtKB-KW"/>
</dbReference>
<dbReference type="InterPro" id="IPR029061">
    <property type="entry name" value="THDP-binding"/>
</dbReference>
<organism evidence="8 9">
    <name type="scientific">Clostridium chromiireducens</name>
    <dbReference type="NCBI Taxonomy" id="225345"/>
    <lineage>
        <taxon>Bacteria</taxon>
        <taxon>Bacillati</taxon>
        <taxon>Bacillota</taxon>
        <taxon>Clostridia</taxon>
        <taxon>Eubacteriales</taxon>
        <taxon>Clostridiaceae</taxon>
        <taxon>Clostridium</taxon>
    </lineage>
</organism>
<feature type="domain" description="Thiamine pyrophosphate enzyme N-terminal TPP-binding" evidence="6">
    <location>
        <begin position="3"/>
        <end position="115"/>
    </location>
</feature>
<dbReference type="Gene3D" id="3.40.50.1220">
    <property type="entry name" value="TPP-binding domain"/>
    <property type="match status" value="1"/>
</dbReference>
<dbReference type="Proteomes" id="UP000265930">
    <property type="component" value="Unassembled WGS sequence"/>
</dbReference>
<evidence type="ECO:0000259" key="7">
    <source>
        <dbReference type="Pfam" id="PF05050"/>
    </source>
</evidence>
<dbReference type="InterPro" id="IPR006342">
    <property type="entry name" value="FkbM_mtfrase"/>
</dbReference>
<dbReference type="SUPFAM" id="SSF52518">
    <property type="entry name" value="Thiamin diphosphate-binding fold (THDP-binding)"/>
    <property type="match status" value="2"/>
</dbReference>
<dbReference type="Gene3D" id="3.40.50.150">
    <property type="entry name" value="Vaccinia Virus protein VP39"/>
    <property type="match status" value="1"/>
</dbReference>
<dbReference type="RefSeq" id="WP_119366782.1">
    <property type="nucleotide sequence ID" value="NZ_QXDJ01000003.1"/>
</dbReference>
<feature type="domain" description="Thiamine pyrophosphate enzyme central" evidence="4">
    <location>
        <begin position="202"/>
        <end position="336"/>
    </location>
</feature>
<dbReference type="GO" id="GO:0003984">
    <property type="term" value="F:acetolactate synthase activity"/>
    <property type="evidence" value="ECO:0007669"/>
    <property type="project" value="TreeGrafter"/>
</dbReference>
<comment type="similarity">
    <text evidence="1 3">Belongs to the TPP enzyme family.</text>
</comment>
<dbReference type="NCBIfam" id="TIGR01444">
    <property type="entry name" value="fkbM_fam"/>
    <property type="match status" value="1"/>
</dbReference>
<dbReference type="GO" id="GO:0009099">
    <property type="term" value="P:L-valine biosynthetic process"/>
    <property type="evidence" value="ECO:0007669"/>
    <property type="project" value="TreeGrafter"/>
</dbReference>
<reference evidence="8 9" key="1">
    <citation type="submission" date="2018-08" db="EMBL/GenBank/DDBJ databases">
        <title>Genome of Clostridium chromiireducens C1, DSM12136.</title>
        <authorList>
            <person name="Xing M."/>
            <person name="Wei Y."/>
            <person name="Ang E.L."/>
            <person name="Zhao H."/>
            <person name="Zhang Y."/>
        </authorList>
    </citation>
    <scope>NUCLEOTIDE SEQUENCE [LARGE SCALE GENOMIC DNA]</scope>
    <source>
        <strain evidence="8 9">C1</strain>
    </source>
</reference>
<keyword evidence="8" id="KW-0489">Methyltransferase</keyword>
<evidence type="ECO:0000256" key="3">
    <source>
        <dbReference type="RuleBase" id="RU362132"/>
    </source>
</evidence>
<sequence length="975" mass="111093">MRMKLSDYVWSYLENYGVKHVFMLPGGGAMHLVDSLGKNKNIEYITLLHEQACAMASETYSRIANHIGVTLVTTGPGGTNAITGVAAAWLESTPCLVISGQVKTSDLKKETGVRQKGNQEIGIVEIVKSITKYAVTITDPNYIKYHLDKSLFLAINGRPGPVWIDIPLDVQATVIEVDELKSFDITKEERCNSFLLDEKIMKTIELLKAAKRPVMLVGQGIERGSGREIFRELVKMLKIPVLTSWIATELIEFDNEYNMGKPGMVAGRYSNFTMQNSDCLIAIGTRLDPSMIGYSYGNFAPNAKKVIVDIDEKEIDKIDTKVDVKVVSDATKFILELVKKLKNKKVVIKVDNWLNRCKDWKRKYPVMLDEYKEDKGNVNPYYFIEKLSEELAEDDIILPGSSGASIDVFWLAFKNKKNQRLLSTGSLGAMGYGIPSSIGGCLASGKKRTICIEGDGSLQLNIQELASIVGMNLPIKIFVFNNGGYLSIMNMQKAYFNGNFVGAEKSSNLFIPNIVDVAKAYGLKVYSIYNHEDLGEKIRNVINTKGPVLCNILMSQDFSIQPKVVSEVCEDGTMKSRTLEDLWPFLDKEELAKNMTGYLGNDMLEINNIHNKFDLFKKEYEDNKFEVIIYGCGRGAEGAIKLLNKYNIPIQCIIDKDKNKQGKFYLEIPIMSLENMIQKYKNVNFRILIASPKYEKEIITYLENYINKYRIYSFECELYYLCTFNIEEYKKYLSENLDKFEELYFTLHDELSKKTLEKVIKGRLSGELDYFRDVFTHKQYFCDDIIKLTEEEIIVDVGASCGDTLKDIVNYTNKKFKKIYCLEPDKMCLVDLVNIKESLKLENVTIIDKGAWDRNEQLNFLSCSDNVSSKIVEDSKQQNEKNNNIYTIETICIDDVIMDEVTFIKMDIEGAEIKALNGAKHIIRKYKPKLAICVYHRNEDILEISQYVRMLVPEYKIYLRHHGINGTDTVLYAIL</sequence>
<dbReference type="InterPro" id="IPR011766">
    <property type="entry name" value="TPP_enzyme_TPP-bd"/>
</dbReference>
<dbReference type="SUPFAM" id="SSF52467">
    <property type="entry name" value="DHS-like NAD/FAD-binding domain"/>
    <property type="match status" value="1"/>
</dbReference>
<accession>A0A399IMY8</accession>
<dbReference type="PANTHER" id="PTHR18968">
    <property type="entry name" value="THIAMINE PYROPHOSPHATE ENZYMES"/>
    <property type="match status" value="1"/>
</dbReference>
<dbReference type="GO" id="GO:0050660">
    <property type="term" value="F:flavin adenine dinucleotide binding"/>
    <property type="evidence" value="ECO:0007669"/>
    <property type="project" value="TreeGrafter"/>
</dbReference>
<feature type="domain" description="Methyltransferase FkbM" evidence="7">
    <location>
        <begin position="797"/>
        <end position="948"/>
    </location>
</feature>
<dbReference type="InterPro" id="IPR012001">
    <property type="entry name" value="Thiamin_PyroP_enz_TPP-bd_dom"/>
</dbReference>
<dbReference type="GO" id="GO:0000287">
    <property type="term" value="F:magnesium ion binding"/>
    <property type="evidence" value="ECO:0007669"/>
    <property type="project" value="InterPro"/>
</dbReference>
<dbReference type="InterPro" id="IPR029063">
    <property type="entry name" value="SAM-dependent_MTases_sf"/>
</dbReference>
<dbReference type="AlphaFoldDB" id="A0A399IMY8"/>
<evidence type="ECO:0000256" key="2">
    <source>
        <dbReference type="ARBA" id="ARBA00023052"/>
    </source>
</evidence>
<dbReference type="Pfam" id="PF02776">
    <property type="entry name" value="TPP_enzyme_N"/>
    <property type="match status" value="1"/>
</dbReference>
<dbReference type="Pfam" id="PF02775">
    <property type="entry name" value="TPP_enzyme_C"/>
    <property type="match status" value="1"/>
</dbReference>
<evidence type="ECO:0000259" key="5">
    <source>
        <dbReference type="Pfam" id="PF02775"/>
    </source>
</evidence>
<dbReference type="InterPro" id="IPR029035">
    <property type="entry name" value="DHS-like_NAD/FAD-binding_dom"/>
</dbReference>
<evidence type="ECO:0000313" key="8">
    <source>
        <dbReference type="EMBL" id="RII33937.1"/>
    </source>
</evidence>
<dbReference type="Gene3D" id="3.40.50.720">
    <property type="entry name" value="NAD(P)-binding Rossmann-like Domain"/>
    <property type="match status" value="1"/>
</dbReference>
<dbReference type="Gene3D" id="3.40.50.970">
    <property type="match status" value="2"/>
</dbReference>
<keyword evidence="8" id="KW-0808">Transferase</keyword>
<comment type="caution">
    <text evidence="8">The sequence shown here is derived from an EMBL/GenBank/DDBJ whole genome shotgun (WGS) entry which is preliminary data.</text>
</comment>
<dbReference type="GO" id="GO:0030976">
    <property type="term" value="F:thiamine pyrophosphate binding"/>
    <property type="evidence" value="ECO:0007669"/>
    <property type="project" value="InterPro"/>
</dbReference>